<reference evidence="1" key="1">
    <citation type="submission" date="2022-02" db="EMBL/GenBank/DDBJ databases">
        <title>Plant Genome Project.</title>
        <authorList>
            <person name="Zhang R.-G."/>
        </authorList>
    </citation>
    <scope>NUCLEOTIDE SEQUENCE</scope>
    <source>
        <strain evidence="1">AT1</strain>
    </source>
</reference>
<gene>
    <name evidence="1" type="ORF">RHMOL_Rhmol03G0104100</name>
</gene>
<keyword evidence="2" id="KW-1185">Reference proteome</keyword>
<dbReference type="Proteomes" id="UP001062846">
    <property type="component" value="Chromosome 3"/>
</dbReference>
<sequence>MLGTLPILPLPAPPTDGNLGPLPTFQVSELSDDEMKIETEDQNKVNSVPASVATHTRTIGIIHPPPDIRNLFDKTAQFVAKNGPEFEKRIIANNAGNAKFNFLNASDPYHAYYQHRLSEFRAQNQNQPSFDPADPSLPESIPSAPVTECGETITKPDLSAHFRPVRRVLETPTAKRYTVRLPEGITVEELDIIKLTAQFVARNGKSFLYGLTNRESNNQQFHFLKPTHRMFMFFTSLADAYANVLMPPKGLTENLRQSVTDMTTVLERCLHRI</sequence>
<accession>A0ACC0PE53</accession>
<dbReference type="EMBL" id="CM046390">
    <property type="protein sequence ID" value="KAI8563334.1"/>
    <property type="molecule type" value="Genomic_DNA"/>
</dbReference>
<name>A0ACC0PE53_RHOML</name>
<evidence type="ECO:0000313" key="2">
    <source>
        <dbReference type="Proteomes" id="UP001062846"/>
    </source>
</evidence>
<protein>
    <submittedName>
        <fullName evidence="1">Uncharacterized protein</fullName>
    </submittedName>
</protein>
<organism evidence="1 2">
    <name type="scientific">Rhododendron molle</name>
    <name type="common">Chinese azalea</name>
    <name type="synonym">Azalea mollis</name>
    <dbReference type="NCBI Taxonomy" id="49168"/>
    <lineage>
        <taxon>Eukaryota</taxon>
        <taxon>Viridiplantae</taxon>
        <taxon>Streptophyta</taxon>
        <taxon>Embryophyta</taxon>
        <taxon>Tracheophyta</taxon>
        <taxon>Spermatophyta</taxon>
        <taxon>Magnoliopsida</taxon>
        <taxon>eudicotyledons</taxon>
        <taxon>Gunneridae</taxon>
        <taxon>Pentapetalae</taxon>
        <taxon>asterids</taxon>
        <taxon>Ericales</taxon>
        <taxon>Ericaceae</taxon>
        <taxon>Ericoideae</taxon>
        <taxon>Rhodoreae</taxon>
        <taxon>Rhododendron</taxon>
    </lineage>
</organism>
<evidence type="ECO:0000313" key="1">
    <source>
        <dbReference type="EMBL" id="KAI8563334.1"/>
    </source>
</evidence>
<proteinExistence type="predicted"/>
<comment type="caution">
    <text evidence="1">The sequence shown here is derived from an EMBL/GenBank/DDBJ whole genome shotgun (WGS) entry which is preliminary data.</text>
</comment>